<accession>A0A9P1DHM8</accession>
<proteinExistence type="predicted"/>
<feature type="compositionally biased region" description="Basic and acidic residues" evidence="2">
    <location>
        <begin position="40"/>
        <end position="53"/>
    </location>
</feature>
<feature type="coiled-coil region" evidence="1">
    <location>
        <begin position="352"/>
        <end position="379"/>
    </location>
</feature>
<evidence type="ECO:0000256" key="2">
    <source>
        <dbReference type="SAM" id="MobiDB-lite"/>
    </source>
</evidence>
<dbReference type="Proteomes" id="UP001152797">
    <property type="component" value="Unassembled WGS sequence"/>
</dbReference>
<evidence type="ECO:0000256" key="1">
    <source>
        <dbReference type="SAM" id="Coils"/>
    </source>
</evidence>
<feature type="region of interest" description="Disordered" evidence="2">
    <location>
        <begin position="270"/>
        <end position="302"/>
    </location>
</feature>
<gene>
    <name evidence="3" type="ORF">C1SCF055_LOCUS34213</name>
</gene>
<dbReference type="OrthoDB" id="439494at2759"/>
<evidence type="ECO:0000313" key="3">
    <source>
        <dbReference type="EMBL" id="CAI4008808.1"/>
    </source>
</evidence>
<name>A0A9P1DHM8_9DINO</name>
<dbReference type="AlphaFoldDB" id="A0A9P1DHM8"/>
<protein>
    <submittedName>
        <fullName evidence="4">Interferon-inducible GTPase 5</fullName>
    </submittedName>
</protein>
<evidence type="ECO:0000313" key="4">
    <source>
        <dbReference type="EMBL" id="CAL4796120.1"/>
    </source>
</evidence>
<comment type="caution">
    <text evidence="3">The sequence shown here is derived from an EMBL/GenBank/DDBJ whole genome shotgun (WGS) entry which is preliminary data.</text>
</comment>
<feature type="region of interest" description="Disordered" evidence="2">
    <location>
        <begin position="26"/>
        <end position="58"/>
    </location>
</feature>
<keyword evidence="1" id="KW-0175">Coiled coil</keyword>
<sequence>MTETSPGADEELRTWRIRALQAEAEVRSLKRTRPLQGESETSRPADTRRETSRVDFGMQTELVETVDEFHAEARERLRSSPVGSDSSPLSEIEELRQQLKQRDTAIVQLQADSHREHQSKQRKAVEQQQMYLEELREMTQRAESLMDQLRKSKKSGRELQAAREAARDEFLTARCELQECQAQLRRQVFVPSQSTEPSAGREEAEAALGDSAGEALDPWRGQAKVVQSFGTLRKLHSDLSKELQSHSTSRGGKPTEDAVSRILQQMDKALLDGPPADGSRALGASLRLPPSSPEAERPVPEGNQLKITSSATSAASPQDQKDSDEVLLLKLDVNAVRVAAELEKEKLISEHCDQLDDLVKQHDKERRKLQNELTELRSKQLCSEAREKPLQEIRAHFEKQVAEVKYGLVAQIADIHEQKRMQNGQAEQEMALLKKDLERCQAELAASQQELRKLVLLYEKEQQELQDLRQQHSSGDSKTLILGESTG</sequence>
<organism evidence="3">
    <name type="scientific">Cladocopium goreaui</name>
    <dbReference type="NCBI Taxonomy" id="2562237"/>
    <lineage>
        <taxon>Eukaryota</taxon>
        <taxon>Sar</taxon>
        <taxon>Alveolata</taxon>
        <taxon>Dinophyceae</taxon>
        <taxon>Suessiales</taxon>
        <taxon>Symbiodiniaceae</taxon>
        <taxon>Cladocopium</taxon>
    </lineage>
</organism>
<reference evidence="4 5" key="2">
    <citation type="submission" date="2024-05" db="EMBL/GenBank/DDBJ databases">
        <authorList>
            <person name="Chen Y."/>
            <person name="Shah S."/>
            <person name="Dougan E. K."/>
            <person name="Thang M."/>
            <person name="Chan C."/>
        </authorList>
    </citation>
    <scope>NUCLEOTIDE SEQUENCE [LARGE SCALE GENOMIC DNA]</scope>
</reference>
<dbReference type="EMBL" id="CAMXCT010004390">
    <property type="protein sequence ID" value="CAI4008808.1"/>
    <property type="molecule type" value="Genomic_DNA"/>
</dbReference>
<dbReference type="EMBL" id="CAMXCT030004390">
    <property type="protein sequence ID" value="CAL4796120.1"/>
    <property type="molecule type" value="Genomic_DNA"/>
</dbReference>
<feature type="coiled-coil region" evidence="1">
    <location>
        <begin position="92"/>
        <end position="183"/>
    </location>
</feature>
<evidence type="ECO:0000313" key="5">
    <source>
        <dbReference type="Proteomes" id="UP001152797"/>
    </source>
</evidence>
<reference evidence="3" key="1">
    <citation type="submission" date="2022-10" db="EMBL/GenBank/DDBJ databases">
        <authorList>
            <person name="Chen Y."/>
            <person name="Dougan E. K."/>
            <person name="Chan C."/>
            <person name="Rhodes N."/>
            <person name="Thang M."/>
        </authorList>
    </citation>
    <scope>NUCLEOTIDE SEQUENCE</scope>
</reference>
<feature type="region of interest" description="Disordered" evidence="2">
    <location>
        <begin position="466"/>
        <end position="487"/>
    </location>
</feature>
<keyword evidence="5" id="KW-1185">Reference proteome</keyword>
<dbReference type="EMBL" id="CAMXCT020004390">
    <property type="protein sequence ID" value="CAL1162183.1"/>
    <property type="molecule type" value="Genomic_DNA"/>
</dbReference>